<dbReference type="OrthoDB" id="10301756at2759"/>
<evidence type="ECO:0000313" key="3">
    <source>
        <dbReference type="Proteomes" id="UP000008783"/>
    </source>
</evidence>
<keyword evidence="1" id="KW-0732">Signal</keyword>
<feature type="signal peptide" evidence="1">
    <location>
        <begin position="1"/>
        <end position="26"/>
    </location>
</feature>
<dbReference type="VEuPathDB" id="FungiDB:PGTG_02979"/>
<dbReference type="EMBL" id="DS178265">
    <property type="protein sequence ID" value="EFP76538.1"/>
    <property type="molecule type" value="Genomic_DNA"/>
</dbReference>
<dbReference type="Proteomes" id="UP000008783">
    <property type="component" value="Unassembled WGS sequence"/>
</dbReference>
<dbReference type="HOGENOM" id="CLU_177186_0_0_1"/>
<accession>E3JWW3</accession>
<evidence type="ECO:0008006" key="4">
    <source>
        <dbReference type="Google" id="ProtNLM"/>
    </source>
</evidence>
<dbReference type="KEGG" id="pgr:PGTG_02979"/>
<sequence>MNRIAAILSNAIVLLLIMAIVDNVSAGRCDHDFKTPQCALRRPNQLPVYIPTHLDHEGNFYCGSGYTEECCGTDISIHYTYEYGDVLARHLLSKLNEESRPLTTC</sequence>
<organism evidence="2 3">
    <name type="scientific">Puccinia graminis f. sp. tritici (strain CRL 75-36-700-3 / race SCCL)</name>
    <name type="common">Black stem rust fungus</name>
    <dbReference type="NCBI Taxonomy" id="418459"/>
    <lineage>
        <taxon>Eukaryota</taxon>
        <taxon>Fungi</taxon>
        <taxon>Dikarya</taxon>
        <taxon>Basidiomycota</taxon>
        <taxon>Pucciniomycotina</taxon>
        <taxon>Pucciniomycetes</taxon>
        <taxon>Pucciniales</taxon>
        <taxon>Pucciniaceae</taxon>
        <taxon>Puccinia</taxon>
    </lineage>
</organism>
<dbReference type="AlphaFoldDB" id="E3JWW3"/>
<dbReference type="InParanoid" id="E3JWW3"/>
<evidence type="ECO:0000313" key="2">
    <source>
        <dbReference type="EMBL" id="EFP76538.1"/>
    </source>
</evidence>
<protein>
    <recommendedName>
        <fullName evidence="4">Hydrophobin</fullName>
    </recommendedName>
</protein>
<name>E3JWW3_PUCGT</name>
<feature type="chain" id="PRO_5003171592" description="Hydrophobin" evidence="1">
    <location>
        <begin position="27"/>
        <end position="105"/>
    </location>
</feature>
<evidence type="ECO:0000256" key="1">
    <source>
        <dbReference type="SAM" id="SignalP"/>
    </source>
</evidence>
<dbReference type="RefSeq" id="XP_003320957.1">
    <property type="nucleotide sequence ID" value="XM_003320909.2"/>
</dbReference>
<dbReference type="GeneID" id="10528314"/>
<proteinExistence type="predicted"/>
<keyword evidence="3" id="KW-1185">Reference proteome</keyword>
<gene>
    <name evidence="2" type="ORF">PGTG_02979</name>
</gene>
<reference evidence="3" key="2">
    <citation type="journal article" date="2011" name="Proc. Natl. Acad. Sci. U.S.A.">
        <title>Obligate biotrophy features unraveled by the genomic analysis of rust fungi.</title>
        <authorList>
            <person name="Duplessis S."/>
            <person name="Cuomo C.A."/>
            <person name="Lin Y.-C."/>
            <person name="Aerts A."/>
            <person name="Tisserant E."/>
            <person name="Veneault-Fourrey C."/>
            <person name="Joly D.L."/>
            <person name="Hacquard S."/>
            <person name="Amselem J."/>
            <person name="Cantarel B.L."/>
            <person name="Chiu R."/>
            <person name="Coutinho P.M."/>
            <person name="Feau N."/>
            <person name="Field M."/>
            <person name="Frey P."/>
            <person name="Gelhaye E."/>
            <person name="Goldberg J."/>
            <person name="Grabherr M.G."/>
            <person name="Kodira C.D."/>
            <person name="Kohler A."/>
            <person name="Kuees U."/>
            <person name="Lindquist E.A."/>
            <person name="Lucas S.M."/>
            <person name="Mago R."/>
            <person name="Mauceli E."/>
            <person name="Morin E."/>
            <person name="Murat C."/>
            <person name="Pangilinan J.L."/>
            <person name="Park R."/>
            <person name="Pearson M."/>
            <person name="Quesneville H."/>
            <person name="Rouhier N."/>
            <person name="Sakthikumar S."/>
            <person name="Salamov A.A."/>
            <person name="Schmutz J."/>
            <person name="Selles B."/>
            <person name="Shapiro H."/>
            <person name="Tanguay P."/>
            <person name="Tuskan G.A."/>
            <person name="Henrissat B."/>
            <person name="Van de Peer Y."/>
            <person name="Rouze P."/>
            <person name="Ellis J.G."/>
            <person name="Dodds P.N."/>
            <person name="Schein J.E."/>
            <person name="Zhong S."/>
            <person name="Hamelin R.C."/>
            <person name="Grigoriev I.V."/>
            <person name="Szabo L.J."/>
            <person name="Martin F."/>
        </authorList>
    </citation>
    <scope>NUCLEOTIDE SEQUENCE [LARGE SCALE GENOMIC DNA]</scope>
    <source>
        <strain evidence="3">CRL 75-36-700-3 / race SCCL</strain>
    </source>
</reference>
<reference key="1">
    <citation type="submission" date="2007-01" db="EMBL/GenBank/DDBJ databases">
        <title>The Genome Sequence of Puccinia graminis f. sp. tritici Strain CRL 75-36-700-3.</title>
        <authorList>
            <consortium name="The Broad Institute Genome Sequencing Platform"/>
            <person name="Birren B."/>
            <person name="Lander E."/>
            <person name="Galagan J."/>
            <person name="Nusbaum C."/>
            <person name="Devon K."/>
            <person name="Cuomo C."/>
            <person name="Jaffe D."/>
            <person name="Butler J."/>
            <person name="Alvarez P."/>
            <person name="Gnerre S."/>
            <person name="Grabherr M."/>
            <person name="Mauceli E."/>
            <person name="Brockman W."/>
            <person name="Young S."/>
            <person name="LaButti K."/>
            <person name="Sykes S."/>
            <person name="DeCaprio D."/>
            <person name="Crawford M."/>
            <person name="Koehrsen M."/>
            <person name="Engels R."/>
            <person name="Montgomery P."/>
            <person name="Pearson M."/>
            <person name="Howarth C."/>
            <person name="Larson L."/>
            <person name="White J."/>
            <person name="Zeng Q."/>
            <person name="Kodira C."/>
            <person name="Yandava C."/>
            <person name="Alvarado L."/>
            <person name="O'Leary S."/>
            <person name="Szabo L."/>
            <person name="Dean R."/>
            <person name="Schein J."/>
        </authorList>
    </citation>
    <scope>NUCLEOTIDE SEQUENCE</scope>
    <source>
        <strain>CRL 75-36-700-3</strain>
    </source>
</reference>